<dbReference type="Proteomes" id="UP000235145">
    <property type="component" value="Unassembled WGS sequence"/>
</dbReference>
<dbReference type="InterPro" id="IPR010800">
    <property type="entry name" value="GRP"/>
</dbReference>
<dbReference type="PANTHER" id="PTHR37389">
    <property type="entry name" value="NODULIN-24"/>
    <property type="match status" value="1"/>
</dbReference>
<dbReference type="Pfam" id="PF07172">
    <property type="entry name" value="GRP"/>
    <property type="match status" value="1"/>
</dbReference>
<evidence type="ECO:0008006" key="5">
    <source>
        <dbReference type="Google" id="ProtNLM"/>
    </source>
</evidence>
<feature type="chain" id="PRO_5040116151" description="Glycine-rich protein" evidence="2">
    <location>
        <begin position="26"/>
        <end position="104"/>
    </location>
</feature>
<reference evidence="3 4" key="1">
    <citation type="journal article" date="2017" name="Nat. Commun.">
        <title>Genome assembly with in vitro proximity ligation data and whole-genome triplication in lettuce.</title>
        <authorList>
            <person name="Reyes-Chin-Wo S."/>
            <person name="Wang Z."/>
            <person name="Yang X."/>
            <person name="Kozik A."/>
            <person name="Arikit S."/>
            <person name="Song C."/>
            <person name="Xia L."/>
            <person name="Froenicke L."/>
            <person name="Lavelle D.O."/>
            <person name="Truco M.J."/>
            <person name="Xia R."/>
            <person name="Zhu S."/>
            <person name="Xu C."/>
            <person name="Xu H."/>
            <person name="Xu X."/>
            <person name="Cox K."/>
            <person name="Korf I."/>
            <person name="Meyers B.C."/>
            <person name="Michelmore R.W."/>
        </authorList>
    </citation>
    <scope>NUCLEOTIDE SEQUENCE [LARGE SCALE GENOMIC DNA]</scope>
    <source>
        <strain evidence="4">cv. Salinas</strain>
        <tissue evidence="3">Seedlings</tissue>
    </source>
</reference>
<dbReference type="PANTHER" id="PTHR37389:SF41">
    <property type="entry name" value="GLYCINE-RICH PROTEIN 3 SHORT ISOFORM-LIKE"/>
    <property type="match status" value="1"/>
</dbReference>
<gene>
    <name evidence="3" type="ORF">LSAT_V11C700379760</name>
</gene>
<dbReference type="EMBL" id="NBSK02000007">
    <property type="protein sequence ID" value="KAJ0195513.1"/>
    <property type="molecule type" value="Genomic_DNA"/>
</dbReference>
<feature type="signal peptide" evidence="2">
    <location>
        <begin position="1"/>
        <end position="25"/>
    </location>
</feature>
<dbReference type="AlphaFoldDB" id="A0A9R1UZA2"/>
<evidence type="ECO:0000256" key="1">
    <source>
        <dbReference type="SAM" id="MobiDB-lite"/>
    </source>
</evidence>
<accession>A0A9R1UZA2</accession>
<feature type="compositionally biased region" description="Basic and acidic residues" evidence="1">
    <location>
        <begin position="35"/>
        <end position="47"/>
    </location>
</feature>
<feature type="region of interest" description="Disordered" evidence="1">
    <location>
        <begin position="31"/>
        <end position="59"/>
    </location>
</feature>
<dbReference type="Gramene" id="rna-gnl|WGS:NBSK|LSAT_7X93960_mrna">
    <property type="protein sequence ID" value="cds-PLY92563.1"/>
    <property type="gene ID" value="gene-LSAT_7X93960"/>
</dbReference>
<dbReference type="OrthoDB" id="1747559at2759"/>
<name>A0A9R1UZA2_LACSA</name>
<keyword evidence="4" id="KW-1185">Reference proteome</keyword>
<protein>
    <recommendedName>
        <fullName evidence="5">Glycine-rich protein</fullName>
    </recommendedName>
</protein>
<organism evidence="3 4">
    <name type="scientific">Lactuca sativa</name>
    <name type="common">Garden lettuce</name>
    <dbReference type="NCBI Taxonomy" id="4236"/>
    <lineage>
        <taxon>Eukaryota</taxon>
        <taxon>Viridiplantae</taxon>
        <taxon>Streptophyta</taxon>
        <taxon>Embryophyta</taxon>
        <taxon>Tracheophyta</taxon>
        <taxon>Spermatophyta</taxon>
        <taxon>Magnoliopsida</taxon>
        <taxon>eudicotyledons</taxon>
        <taxon>Gunneridae</taxon>
        <taxon>Pentapetalae</taxon>
        <taxon>asterids</taxon>
        <taxon>campanulids</taxon>
        <taxon>Asterales</taxon>
        <taxon>Asteraceae</taxon>
        <taxon>Cichorioideae</taxon>
        <taxon>Cichorieae</taxon>
        <taxon>Lactucinae</taxon>
        <taxon>Lactuca</taxon>
    </lineage>
</organism>
<sequence>MAPRAFLLLTLAFAVVLLITSEVAAATELAENTDSEYKPGGHGEHIVGGRMGGHNKGGMRKDDPVYGGKGCRHGCCSGKYSKVKGGCKCCKTFVEAAAYKQTQN</sequence>
<comment type="caution">
    <text evidence="3">The sequence shown here is derived from an EMBL/GenBank/DDBJ whole genome shotgun (WGS) entry which is preliminary data.</text>
</comment>
<evidence type="ECO:0000313" key="3">
    <source>
        <dbReference type="EMBL" id="KAJ0195513.1"/>
    </source>
</evidence>
<evidence type="ECO:0000313" key="4">
    <source>
        <dbReference type="Proteomes" id="UP000235145"/>
    </source>
</evidence>
<proteinExistence type="predicted"/>
<evidence type="ECO:0000256" key="2">
    <source>
        <dbReference type="SAM" id="SignalP"/>
    </source>
</evidence>
<keyword evidence="2" id="KW-0732">Signal</keyword>